<name>A0ABP8BA07_9SPHI</name>
<keyword evidence="3" id="KW-1185">Reference proteome</keyword>
<keyword evidence="1" id="KW-0732">Signal</keyword>
<comment type="caution">
    <text evidence="2">The sequence shown here is derived from an EMBL/GenBank/DDBJ whole genome shotgun (WGS) entry which is preliminary data.</text>
</comment>
<protein>
    <recommendedName>
        <fullName evidence="4">Dual-action HEIGH metallo-peptidase</fullName>
    </recommendedName>
</protein>
<dbReference type="Proteomes" id="UP001501772">
    <property type="component" value="Unassembled WGS sequence"/>
</dbReference>
<dbReference type="Pfam" id="PF12388">
    <property type="entry name" value="Peptidase_M57"/>
    <property type="match status" value="1"/>
</dbReference>
<evidence type="ECO:0000256" key="1">
    <source>
        <dbReference type="SAM" id="SignalP"/>
    </source>
</evidence>
<dbReference type="PROSITE" id="PS51257">
    <property type="entry name" value="PROKAR_LIPOPROTEIN"/>
    <property type="match status" value="1"/>
</dbReference>
<dbReference type="InterPro" id="IPR024653">
    <property type="entry name" value="Peptidase_M10/M27/M57"/>
</dbReference>
<sequence>MKTSFSKLKAGYVLILLTGIAIAISCKKNNTTNENQDQTQLTKDEEMAIAKAGFSPDNAFKKDGGYVVEGDIFLDAKNLATQQQIVGDLRQNKPKTEQYRSTNIVNVGTSRVLKIKIDAGTSQKVFNDAATEAIKRYNDLNLKLSFKLLDASSAETADISIIGADLGKAPNGQTILGQSAGFPTNGNPASPIKLSNVVYGPTYAKNSLLATVIAHEIGHAIGFRHTDYADRNFSCDIQTYNSWLGKYLKQNEGQADVGAVLIPGTPKAENGDPDSWMLACLGENSRPFTAYDLVALKALYPVK</sequence>
<dbReference type="RefSeq" id="WP_344850835.1">
    <property type="nucleotide sequence ID" value="NZ_BAABBY010000003.1"/>
</dbReference>
<evidence type="ECO:0008006" key="4">
    <source>
        <dbReference type="Google" id="ProtNLM"/>
    </source>
</evidence>
<proteinExistence type="predicted"/>
<organism evidence="2 3">
    <name type="scientific">Pedobacter jeongneungensis</name>
    <dbReference type="NCBI Taxonomy" id="947309"/>
    <lineage>
        <taxon>Bacteria</taxon>
        <taxon>Pseudomonadati</taxon>
        <taxon>Bacteroidota</taxon>
        <taxon>Sphingobacteriia</taxon>
        <taxon>Sphingobacteriales</taxon>
        <taxon>Sphingobacteriaceae</taxon>
        <taxon>Pedobacter</taxon>
    </lineage>
</organism>
<feature type="signal peptide" evidence="1">
    <location>
        <begin position="1"/>
        <end position="23"/>
    </location>
</feature>
<evidence type="ECO:0000313" key="2">
    <source>
        <dbReference type="EMBL" id="GAA4201519.1"/>
    </source>
</evidence>
<reference evidence="3" key="1">
    <citation type="journal article" date="2019" name="Int. J. Syst. Evol. Microbiol.">
        <title>The Global Catalogue of Microorganisms (GCM) 10K type strain sequencing project: providing services to taxonomists for standard genome sequencing and annotation.</title>
        <authorList>
            <consortium name="The Broad Institute Genomics Platform"/>
            <consortium name="The Broad Institute Genome Sequencing Center for Infectious Disease"/>
            <person name="Wu L."/>
            <person name="Ma J."/>
        </authorList>
    </citation>
    <scope>NUCLEOTIDE SEQUENCE [LARGE SCALE GENOMIC DNA]</scope>
    <source>
        <strain evidence="3">JCM 17626</strain>
    </source>
</reference>
<accession>A0ABP8BA07</accession>
<gene>
    <name evidence="2" type="ORF">GCM10022289_15070</name>
</gene>
<dbReference type="EMBL" id="BAABBY010000003">
    <property type="protein sequence ID" value="GAA4201519.1"/>
    <property type="molecule type" value="Genomic_DNA"/>
</dbReference>
<dbReference type="SUPFAM" id="SSF55486">
    <property type="entry name" value="Metalloproteases ('zincins'), catalytic domain"/>
    <property type="match status" value="1"/>
</dbReference>
<dbReference type="Gene3D" id="3.40.390.10">
    <property type="entry name" value="Collagenase (Catalytic Domain)"/>
    <property type="match status" value="1"/>
</dbReference>
<feature type="chain" id="PRO_5046021452" description="Dual-action HEIGH metallo-peptidase" evidence="1">
    <location>
        <begin position="24"/>
        <end position="303"/>
    </location>
</feature>
<evidence type="ECO:0000313" key="3">
    <source>
        <dbReference type="Proteomes" id="UP001501772"/>
    </source>
</evidence>
<dbReference type="InterPro" id="IPR024079">
    <property type="entry name" value="MetalloPept_cat_dom_sf"/>
</dbReference>